<dbReference type="GO" id="GO:0004833">
    <property type="term" value="F:L-tryptophan 2,3-dioxygenase activity"/>
    <property type="evidence" value="ECO:0007669"/>
    <property type="project" value="InterPro"/>
</dbReference>
<proteinExistence type="predicted"/>
<organism evidence="1 2">
    <name type="scientific">Fibrella aquatilis</name>
    <dbReference type="NCBI Taxonomy" id="2817059"/>
    <lineage>
        <taxon>Bacteria</taxon>
        <taxon>Pseudomonadati</taxon>
        <taxon>Bacteroidota</taxon>
        <taxon>Cytophagia</taxon>
        <taxon>Cytophagales</taxon>
        <taxon>Spirosomataceae</taxon>
        <taxon>Fibrella</taxon>
    </lineage>
</organism>
<gene>
    <name evidence="1" type="ORF">J2I48_10650</name>
</gene>
<dbReference type="Proteomes" id="UP000664795">
    <property type="component" value="Unassembled WGS sequence"/>
</dbReference>
<dbReference type="Gene3D" id="1.20.58.480">
    <property type="match status" value="1"/>
</dbReference>
<dbReference type="InterPro" id="IPR037217">
    <property type="entry name" value="Trp/Indoleamine_2_3_dOase-like"/>
</dbReference>
<dbReference type="SUPFAM" id="SSF140959">
    <property type="entry name" value="Indolic compounds 2,3-dioxygenase-like"/>
    <property type="match status" value="1"/>
</dbReference>
<evidence type="ECO:0000313" key="2">
    <source>
        <dbReference type="Proteomes" id="UP000664795"/>
    </source>
</evidence>
<dbReference type="GO" id="GO:0020037">
    <property type="term" value="F:heme binding"/>
    <property type="evidence" value="ECO:0007669"/>
    <property type="project" value="InterPro"/>
</dbReference>
<dbReference type="Pfam" id="PF03301">
    <property type="entry name" value="Trp_dioxygenase"/>
    <property type="match status" value="1"/>
</dbReference>
<dbReference type="PANTHER" id="PTHR10138:SF0">
    <property type="entry name" value="TRYPTOPHAN 2,3-DIOXYGENASE"/>
    <property type="match status" value="1"/>
</dbReference>
<name>A0A939G3Z6_9BACT</name>
<dbReference type="EMBL" id="JAFMYU010000007">
    <property type="protein sequence ID" value="MBO0931456.1"/>
    <property type="molecule type" value="Genomic_DNA"/>
</dbReference>
<evidence type="ECO:0000313" key="1">
    <source>
        <dbReference type="EMBL" id="MBO0931456.1"/>
    </source>
</evidence>
<dbReference type="RefSeq" id="WP_207335428.1">
    <property type="nucleotide sequence ID" value="NZ_JAFMYU010000007.1"/>
</dbReference>
<keyword evidence="2" id="KW-1185">Reference proteome</keyword>
<sequence>MTDFRYPPEVSLLLDQLTEKYAAKGQNITCHLEGLLNAGLLKYWEYINLDALLSIQHMKTDYPDEMVFITFHQVCELHFKLILWEMDQLTEMATGDSERFVQKVNRINRYYESLIRSMSIMYEGIEPPQFARFRTALFPASGFQSYQYRLIQIYATDLLNLVHTQERQHLDGSETLPKLYQKLYWNLGVDSTQPVDATLLDFQAKYTKLLFGKAQELQQKNLYQVFRQHVSRSPDRDAAAESLKKMDVAINITWPTMHYRTAVKHLHREGHEAPKATGGTNWQKYLMPRVQKIIFFPDLWTAQEKATWGVKPLL</sequence>
<dbReference type="PANTHER" id="PTHR10138">
    <property type="entry name" value="TRYPTOPHAN 2,3-DIOXYGENASE"/>
    <property type="match status" value="1"/>
</dbReference>
<dbReference type="GO" id="GO:0046872">
    <property type="term" value="F:metal ion binding"/>
    <property type="evidence" value="ECO:0007669"/>
    <property type="project" value="InterPro"/>
</dbReference>
<dbReference type="GO" id="GO:0019441">
    <property type="term" value="P:L-tryptophan catabolic process to kynurenine"/>
    <property type="evidence" value="ECO:0007669"/>
    <property type="project" value="InterPro"/>
</dbReference>
<dbReference type="GO" id="GO:0019442">
    <property type="term" value="P:L-tryptophan catabolic process to acetyl-CoA"/>
    <property type="evidence" value="ECO:0007669"/>
    <property type="project" value="TreeGrafter"/>
</dbReference>
<dbReference type="AlphaFoldDB" id="A0A939G3Z6"/>
<comment type="caution">
    <text evidence="1">The sequence shown here is derived from an EMBL/GenBank/DDBJ whole genome shotgun (WGS) entry which is preliminary data.</text>
</comment>
<dbReference type="InterPro" id="IPR004981">
    <property type="entry name" value="Trp_2_3_dOase"/>
</dbReference>
<protein>
    <submittedName>
        <fullName evidence="1">Tryptophan 2,3-dioxygenase</fullName>
    </submittedName>
</protein>
<accession>A0A939G3Z6</accession>
<reference evidence="1 2" key="1">
    <citation type="submission" date="2021-03" db="EMBL/GenBank/DDBJ databases">
        <title>Fibrella sp. HMF5036 genome sequencing and assembly.</title>
        <authorList>
            <person name="Kang H."/>
            <person name="Kim H."/>
            <person name="Bae S."/>
            <person name="Joh K."/>
        </authorList>
    </citation>
    <scope>NUCLEOTIDE SEQUENCE [LARGE SCALE GENOMIC DNA]</scope>
    <source>
        <strain evidence="1 2">HMF5036</strain>
    </source>
</reference>